<dbReference type="InterPro" id="IPR029058">
    <property type="entry name" value="AB_hydrolase_fold"/>
</dbReference>
<dbReference type="AlphaFoldDB" id="A0A934V324"/>
<dbReference type="Pfam" id="PF12697">
    <property type="entry name" value="Abhydrolase_6"/>
    <property type="match status" value="1"/>
</dbReference>
<evidence type="ECO:0000313" key="3">
    <source>
        <dbReference type="Proteomes" id="UP000635245"/>
    </source>
</evidence>
<reference evidence="2" key="1">
    <citation type="submission" date="2020-12" db="EMBL/GenBank/DDBJ databases">
        <title>Prauserella sp. ASG 168, a novel actinomycete isolated from cave rock.</title>
        <authorList>
            <person name="Suriyachadkun C."/>
        </authorList>
    </citation>
    <scope>NUCLEOTIDE SEQUENCE</scope>
    <source>
        <strain evidence="2">ASG 168</strain>
    </source>
</reference>
<dbReference type="RefSeq" id="WP_200314209.1">
    <property type="nucleotide sequence ID" value="NZ_JAENJH010000001.1"/>
</dbReference>
<organism evidence="2 3">
    <name type="scientific">Prauserella cavernicola</name>
    <dbReference type="NCBI Taxonomy" id="2800127"/>
    <lineage>
        <taxon>Bacteria</taxon>
        <taxon>Bacillati</taxon>
        <taxon>Actinomycetota</taxon>
        <taxon>Actinomycetes</taxon>
        <taxon>Pseudonocardiales</taxon>
        <taxon>Pseudonocardiaceae</taxon>
        <taxon>Prauserella</taxon>
    </lineage>
</organism>
<feature type="domain" description="AB hydrolase-1" evidence="1">
    <location>
        <begin position="28"/>
        <end position="260"/>
    </location>
</feature>
<comment type="caution">
    <text evidence="2">The sequence shown here is derived from an EMBL/GenBank/DDBJ whole genome shotgun (WGS) entry which is preliminary data.</text>
</comment>
<dbReference type="GO" id="GO:0046464">
    <property type="term" value="P:acylglycerol catabolic process"/>
    <property type="evidence" value="ECO:0007669"/>
    <property type="project" value="TreeGrafter"/>
</dbReference>
<dbReference type="SUPFAM" id="SSF53474">
    <property type="entry name" value="alpha/beta-Hydrolases"/>
    <property type="match status" value="1"/>
</dbReference>
<sequence length="270" mass="28112">MTTTGTRYLDREGGRIAYDDTEGDGPVVLCAPGLGDTRSAYRHLRPLLTARGYRVVTTDLRGGGESAATFSDYTTPAVADDLAALAAELDAGPVLLVANSYSAGASFVAAARAPELIAGLVLTAPFARRQPPPSATVRLAMFAIGRATWAWLAYWSRLFPTHKPADFTEAKRALGASLRRPGHLAALRAMLAADHAPGEAAAPRVRCPVRVVMGTADPDFSDPAAEASAVAGLVADGDVVLIEGCGHYPAAEFPEATAAAVTPVLERVFA</sequence>
<gene>
    <name evidence="2" type="ORF">JHE00_02240</name>
</gene>
<dbReference type="PANTHER" id="PTHR43798:SF5">
    <property type="entry name" value="MONOACYLGLYCEROL LIPASE ABHD6"/>
    <property type="match status" value="1"/>
</dbReference>
<dbReference type="GO" id="GO:0016020">
    <property type="term" value="C:membrane"/>
    <property type="evidence" value="ECO:0007669"/>
    <property type="project" value="TreeGrafter"/>
</dbReference>
<proteinExistence type="predicted"/>
<evidence type="ECO:0000313" key="2">
    <source>
        <dbReference type="EMBL" id="MBK1783129.1"/>
    </source>
</evidence>
<keyword evidence="3" id="KW-1185">Reference proteome</keyword>
<keyword evidence="2" id="KW-0378">Hydrolase</keyword>
<name>A0A934V324_9PSEU</name>
<dbReference type="Gene3D" id="3.40.50.1820">
    <property type="entry name" value="alpha/beta hydrolase"/>
    <property type="match status" value="1"/>
</dbReference>
<evidence type="ECO:0000259" key="1">
    <source>
        <dbReference type="Pfam" id="PF12697"/>
    </source>
</evidence>
<dbReference type="Proteomes" id="UP000635245">
    <property type="component" value="Unassembled WGS sequence"/>
</dbReference>
<dbReference type="GO" id="GO:0047372">
    <property type="term" value="F:monoacylglycerol lipase activity"/>
    <property type="evidence" value="ECO:0007669"/>
    <property type="project" value="TreeGrafter"/>
</dbReference>
<accession>A0A934V324</accession>
<dbReference type="PANTHER" id="PTHR43798">
    <property type="entry name" value="MONOACYLGLYCEROL LIPASE"/>
    <property type="match status" value="1"/>
</dbReference>
<dbReference type="EMBL" id="JAENJH010000001">
    <property type="protein sequence ID" value="MBK1783129.1"/>
    <property type="molecule type" value="Genomic_DNA"/>
</dbReference>
<dbReference type="InterPro" id="IPR050266">
    <property type="entry name" value="AB_hydrolase_sf"/>
</dbReference>
<dbReference type="InterPro" id="IPR000073">
    <property type="entry name" value="AB_hydrolase_1"/>
</dbReference>
<protein>
    <submittedName>
        <fullName evidence="2">Alpha/beta hydrolase</fullName>
    </submittedName>
</protein>